<dbReference type="GO" id="GO:0005524">
    <property type="term" value="F:ATP binding"/>
    <property type="evidence" value="ECO:0007669"/>
    <property type="project" value="UniProtKB-KW"/>
</dbReference>
<keyword evidence="4 9" id="KW-0067">ATP-binding</keyword>
<feature type="transmembrane region" description="Helical" evidence="7">
    <location>
        <begin position="129"/>
        <end position="150"/>
    </location>
</feature>
<accession>A0ABP8CXR0</accession>
<dbReference type="Gene3D" id="3.40.50.300">
    <property type="entry name" value="P-loop containing nucleotide triphosphate hydrolases"/>
    <property type="match status" value="1"/>
</dbReference>
<evidence type="ECO:0000256" key="6">
    <source>
        <dbReference type="ARBA" id="ARBA00023136"/>
    </source>
</evidence>
<evidence type="ECO:0000313" key="9">
    <source>
        <dbReference type="EMBL" id="GAA4244679.1"/>
    </source>
</evidence>
<comment type="caution">
    <text evidence="9">The sequence shown here is derived from an EMBL/GenBank/DDBJ whole genome shotgun (WGS) entry which is preliminary data.</text>
</comment>
<organism evidence="9 10">
    <name type="scientific">Dactylosporangium darangshiense</name>
    <dbReference type="NCBI Taxonomy" id="579108"/>
    <lineage>
        <taxon>Bacteria</taxon>
        <taxon>Bacillati</taxon>
        <taxon>Actinomycetota</taxon>
        <taxon>Actinomycetes</taxon>
        <taxon>Micromonosporales</taxon>
        <taxon>Micromonosporaceae</taxon>
        <taxon>Dactylosporangium</taxon>
    </lineage>
</organism>
<dbReference type="InterPro" id="IPR039421">
    <property type="entry name" value="Type_1_exporter"/>
</dbReference>
<dbReference type="SUPFAM" id="SSF52540">
    <property type="entry name" value="P-loop containing nucleoside triphosphate hydrolases"/>
    <property type="match status" value="1"/>
</dbReference>
<dbReference type="Proteomes" id="UP001500620">
    <property type="component" value="Unassembled WGS sequence"/>
</dbReference>
<dbReference type="PROSITE" id="PS50893">
    <property type="entry name" value="ABC_TRANSPORTER_2"/>
    <property type="match status" value="1"/>
</dbReference>
<keyword evidence="3" id="KW-0547">Nucleotide-binding</keyword>
<dbReference type="SUPFAM" id="SSF90123">
    <property type="entry name" value="ABC transporter transmembrane region"/>
    <property type="match status" value="1"/>
</dbReference>
<feature type="transmembrane region" description="Helical" evidence="7">
    <location>
        <begin position="251"/>
        <end position="271"/>
    </location>
</feature>
<dbReference type="InterPro" id="IPR036640">
    <property type="entry name" value="ABC1_TM_sf"/>
</dbReference>
<evidence type="ECO:0000256" key="3">
    <source>
        <dbReference type="ARBA" id="ARBA00022741"/>
    </source>
</evidence>
<dbReference type="PANTHER" id="PTHR43394">
    <property type="entry name" value="ATP-DEPENDENT PERMEASE MDL1, MITOCHONDRIAL"/>
    <property type="match status" value="1"/>
</dbReference>
<sequence length="595" mass="63505">MIDWLRLLGRMTRLTLRTDRRAAVALCALTLSQGAVIAAIGLSQRFLVDHSVAGDTAAVVGAVVLGAVARGVSATASRVEGTLSIYLRSRVRMAFSEQVQRTVATIPTIAHLEHGPHIDRWNRIFQGSYAAASMPWAVLNASASVVSLAVTIGLLAWVRPALCLLALLAVPLFLAGRRSDRLLRDARDAGAEDLRHEQRLHDLCIRPEPAKEVMLTGGGAALSNRATDLWAAASAREIQARLRGVAYQTGAWLLYGAGLATGLLVVGRLVAAGQTTVGAAVMVVSLATQLQSQLRTVLEGLSTVAEAGQVVGHYTWLSQYAADAARPGQPAPRVLTSGITLRDVRFRYAGAERDTLSGIDLDLPAGSTVAIVGANGAGKSTLVKLLTGLYEPTGGQITVDGRPLDELDRAGWTAGLSGVYQDYARLQMRAGETVGVGDVRHIRDTARIRAALDLADATRIITDLPDGLDTRLGAAFGGVEPSLGQWQKLALARSLMRQVGGERRPLCVVLDEPTAALDPLAEHDLFRQYVGQVREATRQGAVTVLVSHRFSTVRMADRIVVLDDGRIAEQGGHAELMAVDGIYAQLYRLQEAAYR</sequence>
<protein>
    <submittedName>
        <fullName evidence="9">ABC transporter ATP-binding protein</fullName>
    </submittedName>
</protein>
<evidence type="ECO:0000259" key="8">
    <source>
        <dbReference type="PROSITE" id="PS50893"/>
    </source>
</evidence>
<proteinExistence type="predicted"/>
<dbReference type="InterPro" id="IPR027417">
    <property type="entry name" value="P-loop_NTPase"/>
</dbReference>
<reference evidence="10" key="1">
    <citation type="journal article" date="2019" name="Int. J. Syst. Evol. Microbiol.">
        <title>The Global Catalogue of Microorganisms (GCM) 10K type strain sequencing project: providing services to taxonomists for standard genome sequencing and annotation.</title>
        <authorList>
            <consortium name="The Broad Institute Genomics Platform"/>
            <consortium name="The Broad Institute Genome Sequencing Center for Infectious Disease"/>
            <person name="Wu L."/>
            <person name="Ma J."/>
        </authorList>
    </citation>
    <scope>NUCLEOTIDE SEQUENCE [LARGE SCALE GENOMIC DNA]</scope>
    <source>
        <strain evidence="10">JCM 17441</strain>
    </source>
</reference>
<keyword evidence="10" id="KW-1185">Reference proteome</keyword>
<evidence type="ECO:0000256" key="4">
    <source>
        <dbReference type="ARBA" id="ARBA00022840"/>
    </source>
</evidence>
<feature type="domain" description="ABC transporter" evidence="8">
    <location>
        <begin position="339"/>
        <end position="589"/>
    </location>
</feature>
<gene>
    <name evidence="9" type="ORF">GCM10022255_008670</name>
</gene>
<dbReference type="InterPro" id="IPR003593">
    <property type="entry name" value="AAA+_ATPase"/>
</dbReference>
<dbReference type="Gene3D" id="1.20.1560.10">
    <property type="entry name" value="ABC transporter type 1, transmembrane domain"/>
    <property type="match status" value="1"/>
</dbReference>
<dbReference type="PANTHER" id="PTHR43394:SF1">
    <property type="entry name" value="ATP-BINDING CASSETTE SUB-FAMILY B MEMBER 10, MITOCHONDRIAL"/>
    <property type="match status" value="1"/>
</dbReference>
<evidence type="ECO:0000256" key="1">
    <source>
        <dbReference type="ARBA" id="ARBA00004651"/>
    </source>
</evidence>
<evidence type="ECO:0000256" key="7">
    <source>
        <dbReference type="SAM" id="Phobius"/>
    </source>
</evidence>
<dbReference type="SMART" id="SM00382">
    <property type="entry name" value="AAA"/>
    <property type="match status" value="1"/>
</dbReference>
<evidence type="ECO:0000256" key="5">
    <source>
        <dbReference type="ARBA" id="ARBA00022989"/>
    </source>
</evidence>
<evidence type="ECO:0000256" key="2">
    <source>
        <dbReference type="ARBA" id="ARBA00022692"/>
    </source>
</evidence>
<dbReference type="EMBL" id="BAABAT010000002">
    <property type="protein sequence ID" value="GAA4244679.1"/>
    <property type="molecule type" value="Genomic_DNA"/>
</dbReference>
<keyword evidence="6 7" id="KW-0472">Membrane</keyword>
<dbReference type="Pfam" id="PF00005">
    <property type="entry name" value="ABC_tran"/>
    <property type="match status" value="1"/>
</dbReference>
<comment type="subcellular location">
    <subcellularLocation>
        <location evidence="1">Cell membrane</location>
        <topology evidence="1">Multi-pass membrane protein</topology>
    </subcellularLocation>
</comment>
<keyword evidence="2 7" id="KW-0812">Transmembrane</keyword>
<evidence type="ECO:0000313" key="10">
    <source>
        <dbReference type="Proteomes" id="UP001500620"/>
    </source>
</evidence>
<feature type="transmembrane region" description="Helical" evidence="7">
    <location>
        <begin position="156"/>
        <end position="175"/>
    </location>
</feature>
<feature type="transmembrane region" description="Helical" evidence="7">
    <location>
        <begin position="48"/>
        <end position="68"/>
    </location>
</feature>
<name>A0ABP8CXR0_9ACTN</name>
<dbReference type="RefSeq" id="WP_345121443.1">
    <property type="nucleotide sequence ID" value="NZ_BAABAT010000002.1"/>
</dbReference>
<dbReference type="InterPro" id="IPR003439">
    <property type="entry name" value="ABC_transporter-like_ATP-bd"/>
</dbReference>
<keyword evidence="5 7" id="KW-1133">Transmembrane helix</keyword>